<dbReference type="PANTHER" id="PTHR43194:SF5">
    <property type="entry name" value="PIMELOYL-[ACYL-CARRIER PROTEIN] METHYL ESTER ESTERASE"/>
    <property type="match status" value="1"/>
</dbReference>
<dbReference type="Proteomes" id="UP000295344">
    <property type="component" value="Unassembled WGS sequence"/>
</dbReference>
<dbReference type="EMBL" id="SOAM01000001">
    <property type="protein sequence ID" value="TDS80006.1"/>
    <property type="molecule type" value="Genomic_DNA"/>
</dbReference>
<dbReference type="Pfam" id="PF12697">
    <property type="entry name" value="Abhydrolase_6"/>
    <property type="match status" value="1"/>
</dbReference>
<accession>A0A4R7FQM4</accession>
<dbReference type="Gene3D" id="3.40.50.1820">
    <property type="entry name" value="alpha/beta hydrolase"/>
    <property type="match status" value="1"/>
</dbReference>
<reference evidence="2 3" key="1">
    <citation type="submission" date="2019-03" db="EMBL/GenBank/DDBJ databases">
        <title>Genomic Encyclopedia of Archaeal and Bacterial Type Strains, Phase II (KMG-II): from individual species to whole genera.</title>
        <authorList>
            <person name="Goeker M."/>
        </authorList>
    </citation>
    <scope>NUCLEOTIDE SEQUENCE [LARGE SCALE GENOMIC DNA]</scope>
    <source>
        <strain evidence="2 3">DSM 24782</strain>
    </source>
</reference>
<protein>
    <submittedName>
        <fullName evidence="2">Alpha-beta hydrolase superfamily lysophospholipase</fullName>
    </submittedName>
</protein>
<proteinExistence type="predicted"/>
<evidence type="ECO:0000313" key="3">
    <source>
        <dbReference type="Proteomes" id="UP000295344"/>
    </source>
</evidence>
<dbReference type="SUPFAM" id="SSF53474">
    <property type="entry name" value="alpha/beta-Hydrolases"/>
    <property type="match status" value="1"/>
</dbReference>
<keyword evidence="3" id="KW-1185">Reference proteome</keyword>
<gene>
    <name evidence="2" type="ORF">CLV52_0554</name>
</gene>
<evidence type="ECO:0000259" key="1">
    <source>
        <dbReference type="Pfam" id="PF12697"/>
    </source>
</evidence>
<comment type="caution">
    <text evidence="2">The sequence shown here is derived from an EMBL/GenBank/DDBJ whole genome shotgun (WGS) entry which is preliminary data.</text>
</comment>
<dbReference type="AlphaFoldDB" id="A0A4R7FQM4"/>
<organism evidence="2 3">
    <name type="scientific">Amnibacterium kyonggiense</name>
    <dbReference type="NCBI Taxonomy" id="595671"/>
    <lineage>
        <taxon>Bacteria</taxon>
        <taxon>Bacillati</taxon>
        <taxon>Actinomycetota</taxon>
        <taxon>Actinomycetes</taxon>
        <taxon>Micrococcales</taxon>
        <taxon>Microbacteriaceae</taxon>
        <taxon>Amnibacterium</taxon>
    </lineage>
</organism>
<dbReference type="OrthoDB" id="3810256at2"/>
<dbReference type="InterPro" id="IPR050228">
    <property type="entry name" value="Carboxylesterase_BioH"/>
</dbReference>
<dbReference type="RefSeq" id="WP_133764629.1">
    <property type="nucleotide sequence ID" value="NZ_BAAARP010000001.1"/>
</dbReference>
<dbReference type="GO" id="GO:0016787">
    <property type="term" value="F:hydrolase activity"/>
    <property type="evidence" value="ECO:0007669"/>
    <property type="project" value="UniProtKB-KW"/>
</dbReference>
<keyword evidence="2" id="KW-0378">Hydrolase</keyword>
<name>A0A4R7FQM4_9MICO</name>
<feature type="domain" description="AB hydrolase-1" evidence="1">
    <location>
        <begin position="7"/>
        <end position="248"/>
    </location>
</feature>
<evidence type="ECO:0000313" key="2">
    <source>
        <dbReference type="EMBL" id="TDS80006.1"/>
    </source>
</evidence>
<dbReference type="InterPro" id="IPR029058">
    <property type="entry name" value="AB_hydrolase_fold"/>
</dbReference>
<dbReference type="PANTHER" id="PTHR43194">
    <property type="entry name" value="HYDROLASE ALPHA/BETA FOLD FAMILY"/>
    <property type="match status" value="1"/>
</dbReference>
<dbReference type="InterPro" id="IPR000073">
    <property type="entry name" value="AB_hydrolase_1"/>
</dbReference>
<sequence length="279" mass="29658">MPATTDVVFIHGLWIHAAAWQPWMDLFASRGYTPIAPGWPGDGDTVAATRADPAAMNGIGIADICRHYIDLIARLGIRPVVVGHSFGGLIAQELLALDLVSAAVAIDPAPIRGVTALPFAQLRSGFPVLGHPALRKKTVALTAKQFRYGFGNTLPAEESDALFDSWSIPGPGRPLFEDAAANFSRHSAAAVDTHSAVRGPLLLTSGTEDHTVPKVVTLQVAKLYADNSASTTEYHEFEGRGHSLTIDHGWEHVADDVLGWLAQHGLAPDSVRAGDRGAD</sequence>